<dbReference type="InterPro" id="IPR011547">
    <property type="entry name" value="SLC26A/SulP_dom"/>
</dbReference>
<accession>A0ABX7IT07</accession>
<organism evidence="7 8">
    <name type="scientific">Marinomonas foliarum</name>
    <dbReference type="NCBI Taxonomy" id="491950"/>
    <lineage>
        <taxon>Bacteria</taxon>
        <taxon>Pseudomonadati</taxon>
        <taxon>Pseudomonadota</taxon>
        <taxon>Gammaproteobacteria</taxon>
        <taxon>Oceanospirillales</taxon>
        <taxon>Oceanospirillaceae</taxon>
        <taxon>Marinomonas</taxon>
    </lineage>
</organism>
<feature type="transmembrane region" description="Helical" evidence="5">
    <location>
        <begin position="142"/>
        <end position="163"/>
    </location>
</feature>
<sequence>MIDTIKRDWFSNIKGDSLAGTVVALALIPEAIAFSIIAGVDPKVGLYASFCIAVIISFVGGRPGMISAATGAMALLMVTLVKDHGLEYLLAASLLTGVIQIFAGYLKLGSLMRFVSRSVVTGFVNALAILIFMAQLPELTNVTWHVYAMTAAGLGIIYLFPLLPIIGKSLPSPLVCIVLLTAFAMFYGLDIRTVSDMGELPDTLPIFLWPDVPLNLETLMIILPYSIGLAVVGLLESMMTATIVDEFTDTTSDKNRECKGQGIANIGSSLLGGMAGCAMIGQSVINVKSGGRGRLSTFIAGLLLLIMVVFLDDLIGQIPMAALVAVMIMVSIGTFSWESVINLKKHPLSTNIVMLATVSIVVATHNLAIGVFVGVLLASLFFANKIGRFMVVKNEQGDKAGHRTYKVIGQVFFASSDQFNAAFDFKEAVEKVTIDLTEAHFWDITAVSALDKVVIKFRREGAEVELVGMNEASATVVDKFGVHNNPEEVEKVMGGH</sequence>
<feature type="transmembrane region" description="Helical" evidence="5">
    <location>
        <begin position="88"/>
        <end position="106"/>
    </location>
</feature>
<dbReference type="Pfam" id="PF01740">
    <property type="entry name" value="STAS"/>
    <property type="match status" value="1"/>
</dbReference>
<feature type="domain" description="STAS" evidence="6">
    <location>
        <begin position="405"/>
        <end position="496"/>
    </location>
</feature>
<feature type="transmembrane region" description="Helical" evidence="5">
    <location>
        <begin position="262"/>
        <end position="281"/>
    </location>
</feature>
<dbReference type="Pfam" id="PF00916">
    <property type="entry name" value="Sulfate_transp"/>
    <property type="match status" value="2"/>
</dbReference>
<keyword evidence="8" id="KW-1185">Reference proteome</keyword>
<gene>
    <name evidence="7" type="ORF">JSY38_02225</name>
</gene>
<dbReference type="InterPro" id="IPR036513">
    <property type="entry name" value="STAS_dom_sf"/>
</dbReference>
<dbReference type="InterPro" id="IPR002645">
    <property type="entry name" value="STAS_dom"/>
</dbReference>
<dbReference type="Proteomes" id="UP000644167">
    <property type="component" value="Chromosome"/>
</dbReference>
<dbReference type="PROSITE" id="PS01130">
    <property type="entry name" value="SLC26A"/>
    <property type="match status" value="1"/>
</dbReference>
<dbReference type="PANTHER" id="PTHR43310">
    <property type="entry name" value="SULFATE TRANSPORTER YBAR-RELATED"/>
    <property type="match status" value="1"/>
</dbReference>
<dbReference type="EMBL" id="CP070273">
    <property type="protein sequence ID" value="QRV24374.1"/>
    <property type="molecule type" value="Genomic_DNA"/>
</dbReference>
<evidence type="ECO:0000313" key="7">
    <source>
        <dbReference type="EMBL" id="QRV24374.1"/>
    </source>
</evidence>
<keyword evidence="4 5" id="KW-0472">Membrane</keyword>
<evidence type="ECO:0000256" key="5">
    <source>
        <dbReference type="SAM" id="Phobius"/>
    </source>
</evidence>
<evidence type="ECO:0000313" key="8">
    <source>
        <dbReference type="Proteomes" id="UP000644167"/>
    </source>
</evidence>
<protein>
    <submittedName>
        <fullName evidence="7">SulP family inorganic anion transporter</fullName>
    </submittedName>
</protein>
<proteinExistence type="predicted"/>
<evidence type="ECO:0000256" key="3">
    <source>
        <dbReference type="ARBA" id="ARBA00022989"/>
    </source>
</evidence>
<feature type="transmembrane region" description="Helical" evidence="5">
    <location>
        <begin position="47"/>
        <end position="76"/>
    </location>
</feature>
<dbReference type="SUPFAM" id="SSF52091">
    <property type="entry name" value="SpoIIaa-like"/>
    <property type="match status" value="1"/>
</dbReference>
<feature type="transmembrane region" description="Helical" evidence="5">
    <location>
        <begin position="318"/>
        <end position="337"/>
    </location>
</feature>
<dbReference type="PANTHER" id="PTHR43310:SF1">
    <property type="entry name" value="SULFATE TRANSPORTER YBAR-RELATED"/>
    <property type="match status" value="1"/>
</dbReference>
<dbReference type="Gene3D" id="3.30.750.24">
    <property type="entry name" value="STAS domain"/>
    <property type="match status" value="1"/>
</dbReference>
<dbReference type="CDD" id="cd07042">
    <property type="entry name" value="STAS_SulP_like_sulfate_transporter"/>
    <property type="match status" value="1"/>
</dbReference>
<keyword evidence="3 5" id="KW-1133">Transmembrane helix</keyword>
<feature type="transmembrane region" description="Helical" evidence="5">
    <location>
        <begin position="170"/>
        <end position="189"/>
    </location>
</feature>
<reference evidence="7 8" key="1">
    <citation type="submission" date="2021-02" db="EMBL/GenBank/DDBJ databases">
        <title>The genome of Marinomonas foliarum JZW.</title>
        <authorList>
            <person name="Sun M."/>
        </authorList>
    </citation>
    <scope>NUCLEOTIDE SEQUENCE [LARGE SCALE GENOMIC DNA]</scope>
    <source>
        <strain evidence="7 8">JZW</strain>
    </source>
</reference>
<comment type="subcellular location">
    <subcellularLocation>
        <location evidence="1">Membrane</location>
        <topology evidence="1">Multi-pass membrane protein</topology>
    </subcellularLocation>
</comment>
<evidence type="ECO:0000256" key="4">
    <source>
        <dbReference type="ARBA" id="ARBA00023136"/>
    </source>
</evidence>
<feature type="transmembrane region" description="Helical" evidence="5">
    <location>
        <begin position="118"/>
        <end position="136"/>
    </location>
</feature>
<keyword evidence="2 5" id="KW-0812">Transmembrane</keyword>
<dbReference type="InterPro" id="IPR052706">
    <property type="entry name" value="Membrane-Transporter-like"/>
</dbReference>
<evidence type="ECO:0000256" key="1">
    <source>
        <dbReference type="ARBA" id="ARBA00004141"/>
    </source>
</evidence>
<feature type="transmembrane region" description="Helical" evidence="5">
    <location>
        <begin position="219"/>
        <end position="241"/>
    </location>
</feature>
<feature type="transmembrane region" description="Helical" evidence="5">
    <location>
        <begin position="293"/>
        <end position="311"/>
    </location>
</feature>
<dbReference type="PROSITE" id="PS50801">
    <property type="entry name" value="STAS"/>
    <property type="match status" value="1"/>
</dbReference>
<feature type="transmembrane region" description="Helical" evidence="5">
    <location>
        <begin position="18"/>
        <end position="40"/>
    </location>
</feature>
<feature type="transmembrane region" description="Helical" evidence="5">
    <location>
        <begin position="352"/>
        <end position="383"/>
    </location>
</feature>
<dbReference type="RefSeq" id="WP_205115041.1">
    <property type="nucleotide sequence ID" value="NZ_CP070273.1"/>
</dbReference>
<name>A0ABX7IT07_9GAMM</name>
<evidence type="ECO:0000256" key="2">
    <source>
        <dbReference type="ARBA" id="ARBA00022692"/>
    </source>
</evidence>
<evidence type="ECO:0000259" key="6">
    <source>
        <dbReference type="PROSITE" id="PS50801"/>
    </source>
</evidence>
<dbReference type="InterPro" id="IPR018045">
    <property type="entry name" value="S04_transporter_CS"/>
</dbReference>